<keyword evidence="8" id="KW-1185">Reference proteome</keyword>
<keyword evidence="2 5" id="KW-0479">Metal-binding</keyword>
<dbReference type="EMBL" id="CP097510">
    <property type="protein sequence ID" value="URE32395.1"/>
    <property type="molecule type" value="Genomic_DNA"/>
</dbReference>
<dbReference type="EMBL" id="CP097510">
    <property type="protein sequence ID" value="URE32392.1"/>
    <property type="molecule type" value="Genomic_DNA"/>
</dbReference>
<dbReference type="Proteomes" id="UP001055439">
    <property type="component" value="Chromosome 8"/>
</dbReference>
<keyword evidence="4 5" id="KW-0408">Iron</keyword>
<accession>A0A9E7HFT5</accession>
<reference evidence="7" key="1">
    <citation type="submission" date="2022-05" db="EMBL/GenBank/DDBJ databases">
        <title>The Musa troglodytarum L. genome provides insights into the mechanism of non-climacteric behaviour and enrichment of carotenoids.</title>
        <authorList>
            <person name="Wang J."/>
        </authorList>
    </citation>
    <scope>NUCLEOTIDE SEQUENCE</scope>
    <source>
        <tissue evidence="7">Leaf</tissue>
    </source>
</reference>
<dbReference type="InterPro" id="IPR026992">
    <property type="entry name" value="DIOX_N"/>
</dbReference>
<dbReference type="InterPro" id="IPR005123">
    <property type="entry name" value="Oxoglu/Fe-dep_dioxygenase_dom"/>
</dbReference>
<proteinExistence type="inferred from homology"/>
<protein>
    <submittedName>
        <fullName evidence="7">Gibberellin 2-beta-dioxygenase</fullName>
    </submittedName>
</protein>
<dbReference type="SUPFAM" id="SSF51197">
    <property type="entry name" value="Clavaminate synthase-like"/>
    <property type="match status" value="1"/>
</dbReference>
<dbReference type="OrthoDB" id="288590at2759"/>
<sequence length="380" mass="42591">MSEGPPFCELKEAERMEALGIVSEAQELRQSHADRSATMIDSNPPFFAAYGSLFHSRPAAGTHEAEAVEECDLPLVDLSRLSDKLQAEQCKREIVTAASVWGFFQIVNHGIPNCVLDRLREEQVRVFRQPFKKKADEKFLGSLGDSYRWGAPTATSLKQLSWLEAYHIPLSSATYPVTTSPSRCVIEELSSAMSRLADRLIGILAEGLGCDGSYIKENCKRNTCYLRLNRYPPCPVAGEVFGLVPHTDSDFLTVLCQDNVIGLQLKKGGRWISVRPNPGTLIINVGDLFQAWSNGLYKSVEHRVMSNPHLERFSVAYFVCPSKETMIESSAQPAIYRKFSFGEYRQQVQQDVTLLGYKVGLTRFLSSCRRKKHTNAQFPP</sequence>
<keyword evidence="3 5" id="KW-0560">Oxidoreductase</keyword>
<organism evidence="7 8">
    <name type="scientific">Musa troglodytarum</name>
    <name type="common">fe'i banana</name>
    <dbReference type="NCBI Taxonomy" id="320322"/>
    <lineage>
        <taxon>Eukaryota</taxon>
        <taxon>Viridiplantae</taxon>
        <taxon>Streptophyta</taxon>
        <taxon>Embryophyta</taxon>
        <taxon>Tracheophyta</taxon>
        <taxon>Spermatophyta</taxon>
        <taxon>Magnoliopsida</taxon>
        <taxon>Liliopsida</taxon>
        <taxon>Zingiberales</taxon>
        <taxon>Musaceae</taxon>
        <taxon>Musa</taxon>
    </lineage>
</organism>
<dbReference type="Pfam" id="PF14226">
    <property type="entry name" value="DIOX_N"/>
    <property type="match status" value="1"/>
</dbReference>
<evidence type="ECO:0000256" key="1">
    <source>
        <dbReference type="ARBA" id="ARBA00001961"/>
    </source>
</evidence>
<evidence type="ECO:0000256" key="2">
    <source>
        <dbReference type="ARBA" id="ARBA00022723"/>
    </source>
</evidence>
<dbReference type="Pfam" id="PF03171">
    <property type="entry name" value="2OG-FeII_Oxy"/>
    <property type="match status" value="1"/>
</dbReference>
<dbReference type="Gene3D" id="2.60.120.330">
    <property type="entry name" value="B-lactam Antibiotic, Isopenicillin N Synthase, Chain"/>
    <property type="match status" value="1"/>
</dbReference>
<dbReference type="InterPro" id="IPR044861">
    <property type="entry name" value="IPNS-like_FE2OG_OXY"/>
</dbReference>
<dbReference type="GO" id="GO:0046872">
    <property type="term" value="F:metal ion binding"/>
    <property type="evidence" value="ECO:0007669"/>
    <property type="project" value="UniProtKB-KW"/>
</dbReference>
<feature type="domain" description="Fe2OG dioxygenase" evidence="6">
    <location>
        <begin position="220"/>
        <end position="321"/>
    </location>
</feature>
<dbReference type="PANTHER" id="PTHR47990">
    <property type="entry name" value="2-OXOGLUTARATE (2OG) AND FE(II)-DEPENDENT OXYGENASE SUPERFAMILY PROTEIN-RELATED"/>
    <property type="match status" value="1"/>
</dbReference>
<dbReference type="GO" id="GO:0016491">
    <property type="term" value="F:oxidoreductase activity"/>
    <property type="evidence" value="ECO:0007669"/>
    <property type="project" value="UniProtKB-KW"/>
</dbReference>
<name>A0A9E7HFT5_9LILI</name>
<gene>
    <name evidence="7" type="ORF">MUK42_17240</name>
</gene>
<evidence type="ECO:0000256" key="4">
    <source>
        <dbReference type="ARBA" id="ARBA00023004"/>
    </source>
</evidence>
<evidence type="ECO:0000313" key="8">
    <source>
        <dbReference type="Proteomes" id="UP001055439"/>
    </source>
</evidence>
<evidence type="ECO:0000259" key="6">
    <source>
        <dbReference type="PROSITE" id="PS51471"/>
    </source>
</evidence>
<dbReference type="PROSITE" id="PS51471">
    <property type="entry name" value="FE2OG_OXY"/>
    <property type="match status" value="1"/>
</dbReference>
<dbReference type="InterPro" id="IPR050231">
    <property type="entry name" value="Iron_ascorbate_oxido_reductase"/>
</dbReference>
<evidence type="ECO:0000256" key="3">
    <source>
        <dbReference type="ARBA" id="ARBA00023002"/>
    </source>
</evidence>
<comment type="cofactor">
    <cofactor evidence="1">
        <name>L-ascorbate</name>
        <dbReference type="ChEBI" id="CHEBI:38290"/>
    </cofactor>
</comment>
<dbReference type="AlphaFoldDB" id="A0A9E7HFT5"/>
<evidence type="ECO:0000256" key="5">
    <source>
        <dbReference type="RuleBase" id="RU003682"/>
    </source>
</evidence>
<evidence type="ECO:0000313" key="7">
    <source>
        <dbReference type="EMBL" id="URE32395.1"/>
    </source>
</evidence>
<comment type="similarity">
    <text evidence="5">Belongs to the iron/ascorbate-dependent oxidoreductase family.</text>
</comment>
<dbReference type="InterPro" id="IPR027443">
    <property type="entry name" value="IPNS-like_sf"/>
</dbReference>